<accession>A0A7W7XY32</accession>
<keyword evidence="1" id="KW-0812">Transmembrane</keyword>
<dbReference type="Pfam" id="PF10741">
    <property type="entry name" value="T2SSM_b"/>
    <property type="match status" value="1"/>
</dbReference>
<keyword evidence="1" id="KW-1133">Transmembrane helix</keyword>
<feature type="transmembrane region" description="Helical" evidence="1">
    <location>
        <begin position="12"/>
        <end position="34"/>
    </location>
</feature>
<sequence length="202" mass="22461">MALRLPAERSRWAALGLLALVLALLYFVGLHWWWTAPQLALRAELAELRDQELRLRMHAAQAPLIQQKLAEVQAFEAGNPGFLPEATVELATAGLVQRLETVVQQVSPTRERCQLTGRTPSAARTQERYPRVVVQVRLRCGMEEFVAVLHALESGRPELFIDNLAVLSRRSLLAQGGAATSALDISFDLYGYLHARQTGGQR</sequence>
<proteinExistence type="predicted"/>
<evidence type="ECO:0000313" key="2">
    <source>
        <dbReference type="EMBL" id="MBB5014514.1"/>
    </source>
</evidence>
<reference evidence="2 3" key="1">
    <citation type="submission" date="2020-08" db="EMBL/GenBank/DDBJ databases">
        <title>Genomic Encyclopedia of Type Strains, Phase IV (KMG-IV): sequencing the most valuable type-strain genomes for metagenomic binning, comparative biology and taxonomic classification.</title>
        <authorList>
            <person name="Goeker M."/>
        </authorList>
    </citation>
    <scope>NUCLEOTIDE SEQUENCE [LARGE SCALE GENOMIC DNA]</scope>
    <source>
        <strain evidence="2 3">DSM 25897</strain>
    </source>
</reference>
<dbReference type="Proteomes" id="UP000519004">
    <property type="component" value="Unassembled WGS sequence"/>
</dbReference>
<keyword evidence="3" id="KW-1185">Reference proteome</keyword>
<organism evidence="2 3">
    <name type="scientific">Rehaibacterium terrae</name>
    <dbReference type="NCBI Taxonomy" id="1341696"/>
    <lineage>
        <taxon>Bacteria</taxon>
        <taxon>Pseudomonadati</taxon>
        <taxon>Pseudomonadota</taxon>
        <taxon>Gammaproteobacteria</taxon>
        <taxon>Lysobacterales</taxon>
        <taxon>Lysobacteraceae</taxon>
        <taxon>Rehaibacterium</taxon>
    </lineage>
</organism>
<evidence type="ECO:0000256" key="1">
    <source>
        <dbReference type="SAM" id="Phobius"/>
    </source>
</evidence>
<protein>
    <submittedName>
        <fullName evidence="2">General secretion pathway protein M</fullName>
    </submittedName>
</protein>
<comment type="caution">
    <text evidence="2">The sequence shown here is derived from an EMBL/GenBank/DDBJ whole genome shotgun (WGS) entry which is preliminary data.</text>
</comment>
<gene>
    <name evidence="2" type="ORF">HNQ58_000388</name>
</gene>
<dbReference type="EMBL" id="JACHHX010000002">
    <property type="protein sequence ID" value="MBB5014514.1"/>
    <property type="molecule type" value="Genomic_DNA"/>
</dbReference>
<name>A0A7W7XY32_9GAMM</name>
<dbReference type="NCBIfam" id="NF040576">
    <property type="entry name" value="T2SS_GspM_XpsM"/>
    <property type="match status" value="1"/>
</dbReference>
<dbReference type="InterPro" id="IPR034756">
    <property type="entry name" value="T2SSM_b"/>
</dbReference>
<dbReference type="AlphaFoldDB" id="A0A7W7XY32"/>
<evidence type="ECO:0000313" key="3">
    <source>
        <dbReference type="Proteomes" id="UP000519004"/>
    </source>
</evidence>
<keyword evidence="1" id="KW-0472">Membrane</keyword>
<dbReference type="RefSeq" id="WP_246416812.1">
    <property type="nucleotide sequence ID" value="NZ_JACHHX010000002.1"/>
</dbReference>